<reference evidence="1 2" key="1">
    <citation type="submission" date="2018-01" db="EMBL/GenBank/DDBJ databases">
        <title>Draft genome sequence of Jishengella endophytica.</title>
        <authorList>
            <person name="Sahin N."/>
            <person name="Ay H."/>
            <person name="Saygin H."/>
        </authorList>
    </citation>
    <scope>NUCLEOTIDE SEQUENCE [LARGE SCALE GENOMIC DNA]</scope>
    <source>
        <strain evidence="1 2">DSM 45430</strain>
    </source>
</reference>
<dbReference type="Proteomes" id="UP000248627">
    <property type="component" value="Unassembled WGS sequence"/>
</dbReference>
<sequence>MSIGEVKAALGEANYLLEQGKTTIEGVGTTLDEVSTLVLATLHDSQRTEAQQARKAIADAVREVKLTLRAIAAAQESGNAYREVLG</sequence>
<evidence type="ECO:0000313" key="1">
    <source>
        <dbReference type="EMBL" id="PZF99527.1"/>
    </source>
</evidence>
<proteinExistence type="predicted"/>
<dbReference type="RefSeq" id="WP_111242124.1">
    <property type="nucleotide sequence ID" value="NZ_AP023358.1"/>
</dbReference>
<name>A0A2W2DIF6_9ACTN</name>
<protein>
    <submittedName>
        <fullName evidence="1">Uncharacterized protein</fullName>
    </submittedName>
</protein>
<comment type="caution">
    <text evidence="1">The sequence shown here is derived from an EMBL/GenBank/DDBJ whole genome shotgun (WGS) entry which is preliminary data.</text>
</comment>
<evidence type="ECO:0000313" key="2">
    <source>
        <dbReference type="Proteomes" id="UP000248627"/>
    </source>
</evidence>
<dbReference type="EMBL" id="POTX01000022">
    <property type="protein sequence ID" value="PZF99527.1"/>
    <property type="molecule type" value="Genomic_DNA"/>
</dbReference>
<organism evidence="1 2">
    <name type="scientific">Micromonospora endophytica</name>
    <dbReference type="NCBI Taxonomy" id="515350"/>
    <lineage>
        <taxon>Bacteria</taxon>
        <taxon>Bacillati</taxon>
        <taxon>Actinomycetota</taxon>
        <taxon>Actinomycetes</taxon>
        <taxon>Micromonosporales</taxon>
        <taxon>Micromonosporaceae</taxon>
        <taxon>Micromonospora</taxon>
    </lineage>
</organism>
<dbReference type="AlphaFoldDB" id="A0A2W2DIF6"/>
<accession>A0A2W2DIF6</accession>
<keyword evidence="2" id="KW-1185">Reference proteome</keyword>
<gene>
    <name evidence="1" type="ORF">C1I93_05505</name>
</gene>